<dbReference type="RefSeq" id="WP_128148148.1">
    <property type="nucleotide sequence ID" value="NZ_SAVB01000006.1"/>
</dbReference>
<reference evidence="1 2" key="1">
    <citation type="submission" date="2019-01" db="EMBL/GenBank/DDBJ databases">
        <title>Sinorhodobacter populi sp. nov. isolated from the symptomatic bark tissue of Populus euramericana canker.</title>
        <authorList>
            <person name="Xu G."/>
        </authorList>
    </citation>
    <scope>NUCLEOTIDE SEQUENCE [LARGE SCALE GENOMIC DNA]</scope>
    <source>
        <strain evidence="1 2">CCTCC AB2012026</strain>
    </source>
</reference>
<gene>
    <name evidence="1" type="ORF">EOW65_06440</name>
</gene>
<accession>A0A443LN63</accession>
<protein>
    <submittedName>
        <fullName evidence="1">Uncharacterized protein</fullName>
    </submittedName>
</protein>
<keyword evidence="2" id="KW-1185">Reference proteome</keyword>
<name>A0A443LN63_9RHOB</name>
<dbReference type="EMBL" id="SAVB01000006">
    <property type="protein sequence ID" value="RWR50590.1"/>
    <property type="molecule type" value="Genomic_DNA"/>
</dbReference>
<comment type="caution">
    <text evidence="1">The sequence shown here is derived from an EMBL/GenBank/DDBJ whole genome shotgun (WGS) entry which is preliminary data.</text>
</comment>
<proteinExistence type="predicted"/>
<organism evidence="1 2">
    <name type="scientific">Paenirhodobacter ferrireducens</name>
    <dbReference type="NCBI Taxonomy" id="1215032"/>
    <lineage>
        <taxon>Bacteria</taxon>
        <taxon>Pseudomonadati</taxon>
        <taxon>Pseudomonadota</taxon>
        <taxon>Alphaproteobacteria</taxon>
        <taxon>Rhodobacterales</taxon>
        <taxon>Rhodobacter group</taxon>
        <taxon>Paenirhodobacter</taxon>
    </lineage>
</organism>
<dbReference type="AlphaFoldDB" id="A0A443LN63"/>
<sequence length="188" mass="20559">MAVKRDTRREGPEPRLVRVLMELAKFGPKMRPIERACKLGEAKAAYVEIYPESSVGGRLKADEPGGFAAFVAKREQTSKKGINWYVMIFTNLMPDSRARLLAAPRADKMTHLKALSELAPKAQARALDLLDTGRAASLREAVAMVAGKADRAPRLRPSQRRALADLPTEALVAELRARGLTVQGGRDG</sequence>
<dbReference type="Proteomes" id="UP000286594">
    <property type="component" value="Unassembled WGS sequence"/>
</dbReference>
<evidence type="ECO:0000313" key="2">
    <source>
        <dbReference type="Proteomes" id="UP000286594"/>
    </source>
</evidence>
<evidence type="ECO:0000313" key="1">
    <source>
        <dbReference type="EMBL" id="RWR50590.1"/>
    </source>
</evidence>